<accession>A0A6A5SKE3</accession>
<dbReference type="AlphaFoldDB" id="A0A6A5SKE3"/>
<dbReference type="Proteomes" id="UP000800038">
    <property type="component" value="Unassembled WGS sequence"/>
</dbReference>
<dbReference type="EMBL" id="ML976065">
    <property type="protein sequence ID" value="KAF1940292.1"/>
    <property type="molecule type" value="Genomic_DNA"/>
</dbReference>
<proteinExistence type="predicted"/>
<protein>
    <submittedName>
        <fullName evidence="1">Uncharacterized protein</fullName>
    </submittedName>
</protein>
<sequence length="181" mass="20198">MGGLFIQSDDQWGSSEHPGPLSFDSAARNFPRHKLGWAGALYGNSKSRQDSLEDTWFGPKLPDYIPDKLVQSVAIRGSRVLADRYPNAMPLENRRRLSLYFERTENPPAYILNSTLIVISTGVATPDQSNAILELAHNKQRAPDRILVAALKELAEHVKYNNETTVSILPLGQGRLNEMVQ</sequence>
<reference evidence="1" key="1">
    <citation type="journal article" date="2020" name="Stud. Mycol.">
        <title>101 Dothideomycetes genomes: a test case for predicting lifestyles and emergence of pathogens.</title>
        <authorList>
            <person name="Haridas S."/>
            <person name="Albert R."/>
            <person name="Binder M."/>
            <person name="Bloem J."/>
            <person name="Labutti K."/>
            <person name="Salamov A."/>
            <person name="Andreopoulos B."/>
            <person name="Baker S."/>
            <person name="Barry K."/>
            <person name="Bills G."/>
            <person name="Bluhm B."/>
            <person name="Cannon C."/>
            <person name="Castanera R."/>
            <person name="Culley D."/>
            <person name="Daum C."/>
            <person name="Ezra D."/>
            <person name="Gonzalez J."/>
            <person name="Henrissat B."/>
            <person name="Kuo A."/>
            <person name="Liang C."/>
            <person name="Lipzen A."/>
            <person name="Lutzoni F."/>
            <person name="Magnuson J."/>
            <person name="Mondo S."/>
            <person name="Nolan M."/>
            <person name="Ohm R."/>
            <person name="Pangilinan J."/>
            <person name="Park H.-J."/>
            <person name="Ramirez L."/>
            <person name="Alfaro M."/>
            <person name="Sun H."/>
            <person name="Tritt A."/>
            <person name="Yoshinaga Y."/>
            <person name="Zwiers L.-H."/>
            <person name="Turgeon B."/>
            <person name="Goodwin S."/>
            <person name="Spatafora J."/>
            <person name="Crous P."/>
            <person name="Grigoriev I."/>
        </authorList>
    </citation>
    <scope>NUCLEOTIDE SEQUENCE</scope>
    <source>
        <strain evidence="1">CBS 161.51</strain>
    </source>
</reference>
<organism evidence="1 2">
    <name type="scientific">Clathrospora elynae</name>
    <dbReference type="NCBI Taxonomy" id="706981"/>
    <lineage>
        <taxon>Eukaryota</taxon>
        <taxon>Fungi</taxon>
        <taxon>Dikarya</taxon>
        <taxon>Ascomycota</taxon>
        <taxon>Pezizomycotina</taxon>
        <taxon>Dothideomycetes</taxon>
        <taxon>Pleosporomycetidae</taxon>
        <taxon>Pleosporales</taxon>
        <taxon>Diademaceae</taxon>
        <taxon>Clathrospora</taxon>
    </lineage>
</organism>
<keyword evidence="2" id="KW-1185">Reference proteome</keyword>
<gene>
    <name evidence="1" type="ORF">EJ02DRAFT_231724</name>
</gene>
<evidence type="ECO:0000313" key="1">
    <source>
        <dbReference type="EMBL" id="KAF1940292.1"/>
    </source>
</evidence>
<name>A0A6A5SKE3_9PLEO</name>
<evidence type="ECO:0000313" key="2">
    <source>
        <dbReference type="Proteomes" id="UP000800038"/>
    </source>
</evidence>